<keyword evidence="2 3" id="KW-0040">ANK repeat</keyword>
<dbReference type="InterPro" id="IPR036770">
    <property type="entry name" value="Ankyrin_rpt-contain_sf"/>
</dbReference>
<name>A0A5J5BAS3_9ASTE</name>
<dbReference type="PROSITE" id="PS50297">
    <property type="entry name" value="ANK_REP_REGION"/>
    <property type="match status" value="2"/>
</dbReference>
<accession>A0A5J5BAS3</accession>
<proteinExistence type="predicted"/>
<sequence length="434" mass="48539">MADALLEAIQNDDCTDLEQKLANCSSSEGGVTGRNNPLVTACKHGSINCAKEIIRLKPELAEVTNEDGLMAIHWVCKNGEFAIFMKVMVEQCPRLCDLKDIQGKIALHIAAENGNEEVLRTLVSSCPTSLGNLTYKRETVLHLALKNDQCGSFKVLMNELENHKREELLNSKDCEGNTVLHIATCRKQIEILRLLLCNNSTSAFLQVNSTNGMGFTALDLHYQNHSLRNDKDITDLLHQAGAKQGQQSLEITYKMIQESMSSMTSSVLLTVFIFVAGAAYASLFTLNDIYPILDHRPFEIGTLSVKDMITVPSPLQEIFFFMVFNTLTFMGSMVVILVNTWFLISKGSFCFKAVLLLVMVAMSLSYALIMKKIMPEFSIAIGILKISSFWVVWLFELPLFLSIVVIWLIVKQILCIFSKLSQKVSVIWKSSNNQ</sequence>
<dbReference type="GO" id="GO:0005886">
    <property type="term" value="C:plasma membrane"/>
    <property type="evidence" value="ECO:0007669"/>
    <property type="project" value="TreeGrafter"/>
</dbReference>
<dbReference type="Pfam" id="PF12796">
    <property type="entry name" value="Ank_2"/>
    <property type="match status" value="2"/>
</dbReference>
<gene>
    <name evidence="5" type="ORF">F0562_026436</name>
</gene>
<dbReference type="PANTHER" id="PTHR24186">
    <property type="entry name" value="PROTEIN PHOSPHATASE 1 REGULATORY SUBUNIT"/>
    <property type="match status" value="1"/>
</dbReference>
<keyword evidence="6" id="KW-1185">Reference proteome</keyword>
<feature type="transmembrane region" description="Helical" evidence="4">
    <location>
        <begin position="389"/>
        <end position="410"/>
    </location>
</feature>
<dbReference type="OrthoDB" id="1719981at2759"/>
<dbReference type="Proteomes" id="UP000325577">
    <property type="component" value="Linkage Group LG14"/>
</dbReference>
<evidence type="ECO:0000256" key="4">
    <source>
        <dbReference type="SAM" id="Phobius"/>
    </source>
</evidence>
<feature type="transmembrane region" description="Helical" evidence="4">
    <location>
        <begin position="263"/>
        <end position="283"/>
    </location>
</feature>
<evidence type="ECO:0000256" key="3">
    <source>
        <dbReference type="PROSITE-ProRule" id="PRU00023"/>
    </source>
</evidence>
<feature type="repeat" description="ANK" evidence="3">
    <location>
        <begin position="102"/>
        <end position="124"/>
    </location>
</feature>
<protein>
    <submittedName>
        <fullName evidence="5">Uncharacterized protein</fullName>
    </submittedName>
</protein>
<dbReference type="InterPro" id="IPR002110">
    <property type="entry name" value="Ankyrin_rpt"/>
</dbReference>
<keyword evidence="4" id="KW-0812">Transmembrane</keyword>
<dbReference type="SMART" id="SM00248">
    <property type="entry name" value="ANK"/>
    <property type="match status" value="6"/>
</dbReference>
<evidence type="ECO:0000313" key="6">
    <source>
        <dbReference type="Proteomes" id="UP000325577"/>
    </source>
</evidence>
<dbReference type="EMBL" id="CM018037">
    <property type="protein sequence ID" value="KAA8539744.1"/>
    <property type="molecule type" value="Genomic_DNA"/>
</dbReference>
<feature type="transmembrane region" description="Helical" evidence="4">
    <location>
        <begin position="349"/>
        <end position="369"/>
    </location>
</feature>
<keyword evidence="1" id="KW-0677">Repeat</keyword>
<dbReference type="SUPFAM" id="SSF48403">
    <property type="entry name" value="Ankyrin repeat"/>
    <property type="match status" value="1"/>
</dbReference>
<evidence type="ECO:0000256" key="2">
    <source>
        <dbReference type="ARBA" id="ARBA00023043"/>
    </source>
</evidence>
<organism evidence="5 6">
    <name type="scientific">Nyssa sinensis</name>
    <dbReference type="NCBI Taxonomy" id="561372"/>
    <lineage>
        <taxon>Eukaryota</taxon>
        <taxon>Viridiplantae</taxon>
        <taxon>Streptophyta</taxon>
        <taxon>Embryophyta</taxon>
        <taxon>Tracheophyta</taxon>
        <taxon>Spermatophyta</taxon>
        <taxon>Magnoliopsida</taxon>
        <taxon>eudicotyledons</taxon>
        <taxon>Gunneridae</taxon>
        <taxon>Pentapetalae</taxon>
        <taxon>asterids</taxon>
        <taxon>Cornales</taxon>
        <taxon>Nyssaceae</taxon>
        <taxon>Nyssa</taxon>
    </lineage>
</organism>
<feature type="transmembrane region" description="Helical" evidence="4">
    <location>
        <begin position="318"/>
        <end position="342"/>
    </location>
</feature>
<keyword evidence="4" id="KW-1133">Transmembrane helix</keyword>
<reference evidence="5 6" key="1">
    <citation type="submission" date="2019-09" db="EMBL/GenBank/DDBJ databases">
        <title>A chromosome-level genome assembly of the Chinese tupelo Nyssa sinensis.</title>
        <authorList>
            <person name="Yang X."/>
            <person name="Kang M."/>
            <person name="Yang Y."/>
            <person name="Xiong H."/>
            <person name="Wang M."/>
            <person name="Zhang Z."/>
            <person name="Wang Z."/>
            <person name="Wu H."/>
            <person name="Ma T."/>
            <person name="Liu J."/>
            <person name="Xi Z."/>
        </authorList>
    </citation>
    <scope>NUCLEOTIDE SEQUENCE [LARGE SCALE GENOMIC DNA]</scope>
    <source>
        <strain evidence="5">J267</strain>
        <tissue evidence="5">Leaf</tissue>
    </source>
</reference>
<feature type="repeat" description="ANK" evidence="3">
    <location>
        <begin position="175"/>
        <end position="196"/>
    </location>
</feature>
<dbReference type="PROSITE" id="PS50088">
    <property type="entry name" value="ANK_REPEAT"/>
    <property type="match status" value="2"/>
</dbReference>
<evidence type="ECO:0000256" key="1">
    <source>
        <dbReference type="ARBA" id="ARBA00022737"/>
    </source>
</evidence>
<dbReference type="AlphaFoldDB" id="A0A5J5BAS3"/>
<evidence type="ECO:0000313" key="5">
    <source>
        <dbReference type="EMBL" id="KAA8539744.1"/>
    </source>
</evidence>
<dbReference type="PANTHER" id="PTHR24186:SF37">
    <property type="entry name" value="PGG DOMAIN-CONTAINING PROTEIN"/>
    <property type="match status" value="1"/>
</dbReference>
<dbReference type="Gene3D" id="1.25.40.20">
    <property type="entry name" value="Ankyrin repeat-containing domain"/>
    <property type="match status" value="2"/>
</dbReference>
<keyword evidence="4" id="KW-0472">Membrane</keyword>